<accession>S9U144</accession>
<comment type="caution">
    <text evidence="4">The sequence shown here is derived from an EMBL/GenBank/DDBJ whole genome shotgun (WGS) entry which is preliminary data.</text>
</comment>
<dbReference type="PANTHER" id="PTHR46713:SF1">
    <property type="entry name" value="F13M7.16 PROTEIN"/>
    <property type="match status" value="1"/>
</dbReference>
<dbReference type="InterPro" id="IPR018997">
    <property type="entry name" value="PUB_domain"/>
</dbReference>
<dbReference type="InterPro" id="IPR036339">
    <property type="entry name" value="PUB-like_dom_sf"/>
</dbReference>
<dbReference type="EMBL" id="ATMH01007158">
    <property type="protein sequence ID" value="EPY24482.1"/>
    <property type="molecule type" value="Genomic_DNA"/>
</dbReference>
<keyword evidence="5" id="KW-1185">Reference proteome</keyword>
<gene>
    <name evidence="4" type="ORF">STCU_07158</name>
    <name evidence="3" type="ORF">STCU_08647</name>
</gene>
<dbReference type="PANTHER" id="PTHR46713">
    <property type="entry name" value="F13M7.16 PROTEIN"/>
    <property type="match status" value="1"/>
</dbReference>
<dbReference type="Gene3D" id="1.20.58.2190">
    <property type="match status" value="1"/>
</dbReference>
<sequence>MSSDQAPDLSDDSESYSIKQELFDALVAKGFSENAIKKSIVSGCVDESTCTQWITMHESHPDLDTPLPDGVTVEIKVKKVLTEEERAAKLQELKDKITAKKEEEKNDFQKRERERIKMGRQALKVKEELEDYKRKADLDAVARQKHDDEAARRRVKIQIIADRYERQGKSSEEAALLAAKEYDERIQKSQKEAEEKLKKMQAEHPDSVLPVVARSAPSTKEWDLSKLTSTGPLAIDVINRVYESPQQSPESLPSIVNSIAAHSDAKVAKECVQTLLLVLTNIRDNPFDMKKRTLRTSTNVFTSRVLPILPALELLRTVNFDLVEDAEGNHSITLTTLVLRRITAAIDALQKCVLLLG</sequence>
<keyword evidence="1" id="KW-0175">Coiled coil</keyword>
<evidence type="ECO:0000313" key="3">
    <source>
        <dbReference type="EMBL" id="EPY21220.1"/>
    </source>
</evidence>
<evidence type="ECO:0000313" key="4">
    <source>
        <dbReference type="EMBL" id="EPY24482.1"/>
    </source>
</evidence>
<organism evidence="4 5">
    <name type="scientific">Strigomonas culicis</name>
    <dbReference type="NCBI Taxonomy" id="28005"/>
    <lineage>
        <taxon>Eukaryota</taxon>
        <taxon>Discoba</taxon>
        <taxon>Euglenozoa</taxon>
        <taxon>Kinetoplastea</taxon>
        <taxon>Metakinetoplastina</taxon>
        <taxon>Trypanosomatida</taxon>
        <taxon>Trypanosomatidae</taxon>
        <taxon>Strigomonadinae</taxon>
        <taxon>Strigomonas</taxon>
    </lineage>
</organism>
<evidence type="ECO:0000259" key="2">
    <source>
        <dbReference type="Pfam" id="PF09409"/>
    </source>
</evidence>
<dbReference type="OrthoDB" id="49605at2759"/>
<feature type="domain" description="PUB" evidence="2">
    <location>
        <begin position="267"/>
        <end position="329"/>
    </location>
</feature>
<dbReference type="Gene3D" id="1.10.8.10">
    <property type="entry name" value="DNA helicase RuvA subunit, C-terminal domain"/>
    <property type="match status" value="1"/>
</dbReference>
<dbReference type="Proteomes" id="UP000015354">
    <property type="component" value="Unassembled WGS sequence"/>
</dbReference>
<dbReference type="EMBL" id="ATMH01008647">
    <property type="protein sequence ID" value="EPY21220.1"/>
    <property type="molecule type" value="Genomic_DNA"/>
</dbReference>
<name>S9U144_9TRYP</name>
<dbReference type="CDD" id="cd09212">
    <property type="entry name" value="PUB"/>
    <property type="match status" value="1"/>
</dbReference>
<protein>
    <submittedName>
        <fullName evidence="4">Putative ubiquitin regulatory protein (ISS)</fullName>
    </submittedName>
</protein>
<reference evidence="4" key="2">
    <citation type="submission" date="2013-03" db="EMBL/GenBank/DDBJ databases">
        <authorList>
            <person name="Motta M.C.M."/>
            <person name="Martins A.C.A."/>
            <person name="Preta C.M.C.C."/>
            <person name="Silva R."/>
            <person name="de Souza S.S."/>
            <person name="Klein C.C."/>
            <person name="de Almeida L.G.P."/>
            <person name="Cunha O.L."/>
            <person name="Colabardini A.C."/>
            <person name="Lima B.A."/>
            <person name="Machado C.R."/>
            <person name="Soares C.M.A."/>
            <person name="de Menezes C.B.A."/>
            <person name="Bartolomeu D.C."/>
            <person name="Grisard E.C."/>
            <person name="Fantinatti-Garboggini F."/>
            <person name="Rodrigues-Luiz G.F."/>
            <person name="Wagner G."/>
            <person name="Goldman G.H."/>
            <person name="Fietto J.L.R."/>
            <person name="Ciapina L.P."/>
            <person name="Brocchi M."/>
            <person name="Elias M.C."/>
            <person name="Goldman M.H.S."/>
            <person name="Sagot M.-F."/>
            <person name="Pereira M."/>
            <person name="Stoco P.H."/>
            <person name="Teixeira S.M.R."/>
            <person name="de Mendonca-Neto R.P."/>
            <person name="Maciel T.E.F."/>
            <person name="Mendes T.A.O."/>
            <person name="Urmenyi T.P."/>
            <person name="Teixeira M.M.G."/>
            <person name="de Camargo E.F.P."/>
            <person name="de Sousa W."/>
            <person name="Schenkman S."/>
            <person name="de Vasconcelos A.T.R."/>
        </authorList>
    </citation>
    <scope>NUCLEOTIDE SEQUENCE</scope>
</reference>
<dbReference type="AlphaFoldDB" id="S9U144"/>
<feature type="coiled-coil region" evidence="1">
    <location>
        <begin position="83"/>
        <end position="114"/>
    </location>
</feature>
<dbReference type="SUPFAM" id="SSF143503">
    <property type="entry name" value="PUG domain-like"/>
    <property type="match status" value="1"/>
</dbReference>
<proteinExistence type="predicted"/>
<reference evidence="4 5" key="1">
    <citation type="journal article" date="2013" name="PLoS ONE">
        <title>Predicting the Proteins of Angomonas deanei, Strigomonas culicis and Their Respective Endosymbionts Reveals New Aspects of the Trypanosomatidae Family.</title>
        <authorList>
            <person name="Motta M.C."/>
            <person name="Martins A.C."/>
            <person name="de Souza S.S."/>
            <person name="Catta-Preta C.M."/>
            <person name="Silva R."/>
            <person name="Klein C.C."/>
            <person name="de Almeida L.G."/>
            <person name="de Lima Cunha O."/>
            <person name="Ciapina L.P."/>
            <person name="Brocchi M."/>
            <person name="Colabardini A.C."/>
            <person name="de Araujo Lima B."/>
            <person name="Machado C.R."/>
            <person name="de Almeida Soares C.M."/>
            <person name="Probst C.M."/>
            <person name="de Menezes C.B."/>
            <person name="Thompson C.E."/>
            <person name="Bartholomeu D.C."/>
            <person name="Gradia D.F."/>
            <person name="Pavoni D.P."/>
            <person name="Grisard E.C."/>
            <person name="Fantinatti-Garboggini F."/>
            <person name="Marchini F.K."/>
            <person name="Rodrigues-Luiz G.F."/>
            <person name="Wagner G."/>
            <person name="Goldman G.H."/>
            <person name="Fietto J.L."/>
            <person name="Elias M.C."/>
            <person name="Goldman M.H."/>
            <person name="Sagot M.F."/>
            <person name="Pereira M."/>
            <person name="Stoco P.H."/>
            <person name="de Mendonca-Neto R.P."/>
            <person name="Teixeira S.M."/>
            <person name="Maciel T.E."/>
            <person name="de Oliveira Mendes T.A."/>
            <person name="Urmenyi T.P."/>
            <person name="de Souza W."/>
            <person name="Schenkman S."/>
            <person name="de Vasconcelos A.T."/>
        </authorList>
    </citation>
    <scope>NUCLEOTIDE SEQUENCE [LARGE SCALE GENOMIC DNA]</scope>
</reference>
<evidence type="ECO:0000256" key="1">
    <source>
        <dbReference type="SAM" id="Coils"/>
    </source>
</evidence>
<evidence type="ECO:0000313" key="5">
    <source>
        <dbReference type="Proteomes" id="UP000015354"/>
    </source>
</evidence>
<dbReference type="Pfam" id="PF09409">
    <property type="entry name" value="PUB"/>
    <property type="match status" value="1"/>
</dbReference>